<sequence>MKKTLLYSMLVTGAFLFGCSSAPQTTNPSTTQTETPITSQNPNSTNISGAQVTITEEQAKEIALKEVGSGNVIEFSYDMDDIIPNYDITIVNGTTEYEFEISAVDGSILKRSSEQNPLITNEVKIDEAKVKEIINNQVNGTIVGIKLDRDDYLPVYDVTVVDGTYKYEFEVSAMDGSILSKDQELINQASNINTNQGLNIDQTKAKEIALGQVNSGVIGEFSLDYERGIPVYEITVYEGRTEYEFEISGIDGSIISRSVDTNLD</sequence>
<feature type="chain" id="PRO_5040772709" evidence="2">
    <location>
        <begin position="23"/>
        <end position="264"/>
    </location>
</feature>
<organism evidence="4 5">
    <name type="scientific">Turicibacter sanguinis</name>
    <dbReference type="NCBI Taxonomy" id="154288"/>
    <lineage>
        <taxon>Bacteria</taxon>
        <taxon>Bacillati</taxon>
        <taxon>Bacillota</taxon>
        <taxon>Erysipelotrichia</taxon>
        <taxon>Erysipelotrichales</taxon>
        <taxon>Turicibacteraceae</taxon>
        <taxon>Turicibacter</taxon>
    </lineage>
</organism>
<reference evidence="4 5" key="1">
    <citation type="journal article" date="2019" name="Nat. Med.">
        <title>A library of human gut bacterial isolates paired with longitudinal multiomics data enables mechanistic microbiome research.</title>
        <authorList>
            <person name="Poyet M."/>
            <person name="Groussin M."/>
            <person name="Gibbons S.M."/>
            <person name="Avila-Pacheco J."/>
            <person name="Jiang X."/>
            <person name="Kearney S.M."/>
            <person name="Perrotta A.R."/>
            <person name="Berdy B."/>
            <person name="Zhao S."/>
            <person name="Lieberman T.D."/>
            <person name="Swanson P.K."/>
            <person name="Smith M."/>
            <person name="Roesemann S."/>
            <person name="Alexander J.E."/>
            <person name="Rich S.A."/>
            <person name="Livny J."/>
            <person name="Vlamakis H."/>
            <person name="Clish C."/>
            <person name="Bullock K."/>
            <person name="Deik A."/>
            <person name="Scott J."/>
            <person name="Pierce K.A."/>
            <person name="Xavier R.J."/>
            <person name="Alm E.J."/>
        </authorList>
    </citation>
    <scope>NUCLEOTIDE SEQUENCE [LARGE SCALE GENOMIC DNA]</scope>
    <source>
        <strain evidence="4 5">BIOML-A198</strain>
    </source>
</reference>
<feature type="signal peptide" evidence="2">
    <location>
        <begin position="1"/>
        <end position="22"/>
    </location>
</feature>
<dbReference type="AlphaFoldDB" id="A0A9X4XE07"/>
<dbReference type="GeneID" id="60058315"/>
<protein>
    <submittedName>
        <fullName evidence="4">Peptidase</fullName>
    </submittedName>
</protein>
<feature type="region of interest" description="Disordered" evidence="1">
    <location>
        <begin position="24"/>
        <end position="46"/>
    </location>
</feature>
<keyword evidence="2" id="KW-0732">Signal</keyword>
<proteinExistence type="predicted"/>
<feature type="domain" description="PepSY" evidence="3">
    <location>
        <begin position="124"/>
        <end position="181"/>
    </location>
</feature>
<feature type="domain" description="PepSY" evidence="3">
    <location>
        <begin position="200"/>
        <end position="256"/>
    </location>
</feature>
<dbReference type="Gene3D" id="3.10.450.40">
    <property type="match status" value="3"/>
</dbReference>
<dbReference type="RefSeq" id="WP_006784401.1">
    <property type="nucleotide sequence ID" value="NZ_CABJBH010000002.1"/>
</dbReference>
<dbReference type="InterPro" id="IPR025711">
    <property type="entry name" value="PepSY"/>
</dbReference>
<gene>
    <name evidence="4" type="ORF">GMA92_01650</name>
</gene>
<evidence type="ECO:0000313" key="5">
    <source>
        <dbReference type="Proteomes" id="UP000487649"/>
    </source>
</evidence>
<evidence type="ECO:0000256" key="2">
    <source>
        <dbReference type="SAM" id="SignalP"/>
    </source>
</evidence>
<feature type="compositionally biased region" description="Low complexity" evidence="1">
    <location>
        <begin position="24"/>
        <end position="40"/>
    </location>
</feature>
<evidence type="ECO:0000256" key="1">
    <source>
        <dbReference type="SAM" id="MobiDB-lite"/>
    </source>
</evidence>
<dbReference type="EMBL" id="WMQE01000003">
    <property type="protein sequence ID" value="MTK20140.1"/>
    <property type="molecule type" value="Genomic_DNA"/>
</dbReference>
<dbReference type="Pfam" id="PF03413">
    <property type="entry name" value="PepSY"/>
    <property type="match status" value="3"/>
</dbReference>
<dbReference type="Proteomes" id="UP000487649">
    <property type="component" value="Unassembled WGS sequence"/>
</dbReference>
<accession>A0A9X4XE07</accession>
<dbReference type="OrthoDB" id="5361545at2"/>
<comment type="caution">
    <text evidence="4">The sequence shown here is derived from an EMBL/GenBank/DDBJ whole genome shotgun (WGS) entry which is preliminary data.</text>
</comment>
<evidence type="ECO:0000259" key="3">
    <source>
        <dbReference type="Pfam" id="PF03413"/>
    </source>
</evidence>
<name>A0A9X4XE07_9FIRM</name>
<dbReference type="PROSITE" id="PS51257">
    <property type="entry name" value="PROKAR_LIPOPROTEIN"/>
    <property type="match status" value="1"/>
</dbReference>
<feature type="domain" description="PepSY" evidence="3">
    <location>
        <begin position="54"/>
        <end position="110"/>
    </location>
</feature>
<evidence type="ECO:0000313" key="4">
    <source>
        <dbReference type="EMBL" id="MTK20140.1"/>
    </source>
</evidence>